<dbReference type="Gene3D" id="3.40.50.1820">
    <property type="entry name" value="alpha/beta hydrolase"/>
    <property type="match status" value="1"/>
</dbReference>
<evidence type="ECO:0000313" key="4">
    <source>
        <dbReference type="EMBL" id="GAK65355.1"/>
    </source>
</evidence>
<keyword evidence="2" id="KW-0732">Signal</keyword>
<keyword evidence="5" id="KW-1185">Reference proteome</keyword>
<evidence type="ECO:0000313" key="5">
    <source>
        <dbReference type="Proteomes" id="UP000053758"/>
    </source>
</evidence>
<gene>
    <name evidence="4" type="ORF">PAN0_008d3572</name>
</gene>
<protein>
    <submittedName>
        <fullName evidence="4">Polyketide synthase</fullName>
    </submittedName>
</protein>
<dbReference type="InterPro" id="IPR050300">
    <property type="entry name" value="GDXG_lipolytic_enzyme"/>
</dbReference>
<sequence length="359" mass="38874">MKTTSNTALLCAFSISHLRPSTMSQPTPQTYTYKTFVNTDGSTTPIPVDVYLPESTSSAPLTPLIWVHTGGFLQGTRKFVPPHLLRALSRHGLALIAPDFRLCPQVSIREVLEDVSDCIVWTLDPASRAASGCDSARISSERYILGGSSAGGWPALLLGLSLHQHATRIPRPPAAVFAIYAITTVTPELAPFFYEPLRPLPWAADGKLIEESPLKAEGHLTKCLDASHGVVDASGVKVRTDAPPAANPVRAALYNFARQEGSYASLILQSPEEASEVCTPSLIEKKVKTPGPPVLIAYGDSDPKVPHSQSLHVVQALERAGYTQPGSLRVIAVEGADHLFDMEPHVEVDDMWEWLSQFL</sequence>
<keyword evidence="1" id="KW-0378">Hydrolase</keyword>
<dbReference type="InterPro" id="IPR049492">
    <property type="entry name" value="BD-FAE-like_dom"/>
</dbReference>
<feature type="chain" id="PRO_5001755882" evidence="2">
    <location>
        <begin position="25"/>
        <end position="359"/>
    </location>
</feature>
<feature type="signal peptide" evidence="2">
    <location>
        <begin position="1"/>
        <end position="24"/>
    </location>
</feature>
<evidence type="ECO:0000259" key="3">
    <source>
        <dbReference type="Pfam" id="PF20434"/>
    </source>
</evidence>
<evidence type="ECO:0000256" key="1">
    <source>
        <dbReference type="ARBA" id="ARBA00022801"/>
    </source>
</evidence>
<dbReference type="GeneID" id="26304441"/>
<dbReference type="Pfam" id="PF20434">
    <property type="entry name" value="BD-FAE"/>
    <property type="match status" value="1"/>
</dbReference>
<proteinExistence type="predicted"/>
<dbReference type="GO" id="GO:0016787">
    <property type="term" value="F:hydrolase activity"/>
    <property type="evidence" value="ECO:0007669"/>
    <property type="project" value="UniProtKB-KW"/>
</dbReference>
<dbReference type="RefSeq" id="XP_014656559.1">
    <property type="nucleotide sequence ID" value="XM_014801073.1"/>
</dbReference>
<dbReference type="SUPFAM" id="SSF53474">
    <property type="entry name" value="alpha/beta-Hydrolases"/>
    <property type="match status" value="1"/>
</dbReference>
<evidence type="ECO:0000256" key="2">
    <source>
        <dbReference type="SAM" id="SignalP"/>
    </source>
</evidence>
<dbReference type="InterPro" id="IPR029058">
    <property type="entry name" value="AB_hydrolase_fold"/>
</dbReference>
<name>A0A081CFA9_PSEA2</name>
<dbReference type="AlphaFoldDB" id="A0A081CFA9"/>
<feature type="domain" description="BD-FAE-like" evidence="3">
    <location>
        <begin position="49"/>
        <end position="164"/>
    </location>
</feature>
<accession>A0A081CFA9</accession>
<dbReference type="Proteomes" id="UP000053758">
    <property type="component" value="Unassembled WGS sequence"/>
</dbReference>
<dbReference type="HOGENOM" id="CLU_012494_4_0_1"/>
<organism evidence="4">
    <name type="scientific">Pseudozyma antarctica</name>
    <name type="common">Yeast</name>
    <name type="synonym">Candida antarctica</name>
    <dbReference type="NCBI Taxonomy" id="84753"/>
    <lineage>
        <taxon>Eukaryota</taxon>
        <taxon>Fungi</taxon>
        <taxon>Dikarya</taxon>
        <taxon>Basidiomycota</taxon>
        <taxon>Ustilaginomycotina</taxon>
        <taxon>Ustilaginomycetes</taxon>
        <taxon>Ustilaginales</taxon>
        <taxon>Ustilaginaceae</taxon>
        <taxon>Moesziomyces</taxon>
    </lineage>
</organism>
<reference evidence="4" key="1">
    <citation type="submission" date="2014-07" db="EMBL/GenBank/DDBJ databases">
        <title>Draft genome sequence of the yeast Pseudozyma antarctica JCM 10317 known as a producer of lipase B which used in a wide range of industrial applications.</title>
        <authorList>
            <person name="Morita T."/>
            <person name="Saika A."/>
            <person name="Koike H."/>
        </authorList>
    </citation>
    <scope>NUCLEOTIDE SEQUENCE</scope>
    <source>
        <strain evidence="4">JCM 10317</strain>
    </source>
</reference>
<dbReference type="EMBL" id="DF830075">
    <property type="protein sequence ID" value="GAK65355.1"/>
    <property type="molecule type" value="Genomic_DNA"/>
</dbReference>
<dbReference type="PANTHER" id="PTHR48081:SF3">
    <property type="entry name" value="ALPHA_BETA HYDROLASE FOLD-3 DOMAIN-CONTAINING PROTEIN"/>
    <property type="match status" value="1"/>
</dbReference>
<dbReference type="PANTHER" id="PTHR48081">
    <property type="entry name" value="AB HYDROLASE SUPERFAMILY PROTEIN C4A8.06C"/>
    <property type="match status" value="1"/>
</dbReference>